<evidence type="ECO:0000256" key="3">
    <source>
        <dbReference type="PIRSR" id="PIRSR605511-2"/>
    </source>
</evidence>
<name>A0A4R9BGR2_9MICO</name>
<dbReference type="GO" id="GO:0005509">
    <property type="term" value="F:calcium ion binding"/>
    <property type="evidence" value="ECO:0007669"/>
    <property type="project" value="TreeGrafter"/>
</dbReference>
<feature type="domain" description="SMP-30/Gluconolactonase/LRE-like region" evidence="4">
    <location>
        <begin position="16"/>
        <end position="257"/>
    </location>
</feature>
<sequence length="300" mass="31997">MTEYHAHPQAGQRHVLGEGPVWVSETSTLIWVDVERGTVFEGTLVEGVVEPIRQLDFDGRVGAAVPSEDGDILVATENRLLVVTPDGKRLNGPVIVAPGVASRANDGACDPAGRVLIGTLALDGREGEETLHRLETDGSLTVVDSDLTLSNGIAWSPDGALMYSTDTAPGIIWVRDYNVESGEIGPRRQHLHIEAGYPDGICTDAQGNLWVAIWGEGEVRSFDPSGRHTDTVFVNAPHVSSVAFVGDELDTLLITTASRDLDGPDLLTYPDAGRLFLADVGATGMPSTRWVFAGTRAAVH</sequence>
<feature type="binding site" evidence="3">
    <location>
        <position position="123"/>
    </location>
    <ligand>
        <name>substrate</name>
    </ligand>
</feature>
<dbReference type="AlphaFoldDB" id="A0A4R9BGR2"/>
<dbReference type="OrthoDB" id="2633250at2"/>
<proteinExistence type="inferred from homology"/>
<dbReference type="GO" id="GO:0004341">
    <property type="term" value="F:gluconolactonase activity"/>
    <property type="evidence" value="ECO:0007669"/>
    <property type="project" value="TreeGrafter"/>
</dbReference>
<feature type="binding site" evidence="3">
    <location>
        <position position="103"/>
    </location>
    <ligand>
        <name>substrate</name>
    </ligand>
</feature>
<dbReference type="SUPFAM" id="SSF63829">
    <property type="entry name" value="Calcium-dependent phosphotriesterase"/>
    <property type="match status" value="1"/>
</dbReference>
<dbReference type="InterPro" id="IPR013658">
    <property type="entry name" value="SGL"/>
</dbReference>
<keyword evidence="3" id="KW-0862">Zinc</keyword>
<protein>
    <submittedName>
        <fullName evidence="5">SMP-30/gluconolactonase/LRE family protein</fullName>
    </submittedName>
</protein>
<evidence type="ECO:0000313" key="6">
    <source>
        <dbReference type="Proteomes" id="UP000298468"/>
    </source>
</evidence>
<accession>A0A4R9BGR2</accession>
<reference evidence="5 6" key="1">
    <citation type="submission" date="2019-03" db="EMBL/GenBank/DDBJ databases">
        <title>Genomics of glacier-inhabiting Cryobacterium strains.</title>
        <authorList>
            <person name="Liu Q."/>
            <person name="Xin Y.-H."/>
        </authorList>
    </citation>
    <scope>NUCLEOTIDE SEQUENCE [LARGE SCALE GENOMIC DNA]</scope>
    <source>
        <strain evidence="5 6">Sr59</strain>
    </source>
</reference>
<dbReference type="PRINTS" id="PR01790">
    <property type="entry name" value="SMP30FAMILY"/>
</dbReference>
<dbReference type="GO" id="GO:0019853">
    <property type="term" value="P:L-ascorbic acid biosynthetic process"/>
    <property type="evidence" value="ECO:0007669"/>
    <property type="project" value="TreeGrafter"/>
</dbReference>
<evidence type="ECO:0000313" key="5">
    <source>
        <dbReference type="EMBL" id="TFD84019.1"/>
    </source>
</evidence>
<dbReference type="Proteomes" id="UP000298468">
    <property type="component" value="Unassembled WGS sequence"/>
</dbReference>
<feature type="binding site" evidence="3">
    <location>
        <position position="199"/>
    </location>
    <ligand>
        <name>a divalent metal cation</name>
        <dbReference type="ChEBI" id="CHEBI:60240"/>
    </ligand>
</feature>
<dbReference type="InterPro" id="IPR011042">
    <property type="entry name" value="6-blade_b-propeller_TolB-like"/>
</dbReference>
<comment type="cofactor">
    <cofactor evidence="3">
        <name>Zn(2+)</name>
        <dbReference type="ChEBI" id="CHEBI:29105"/>
    </cofactor>
    <text evidence="3">Binds 1 divalent metal cation per subunit.</text>
</comment>
<dbReference type="RefSeq" id="WP_134642560.1">
    <property type="nucleotide sequence ID" value="NZ_SOHM01000042.1"/>
</dbReference>
<feature type="binding site" evidence="3">
    <location>
        <position position="151"/>
    </location>
    <ligand>
        <name>a divalent metal cation</name>
        <dbReference type="ChEBI" id="CHEBI:60240"/>
    </ligand>
</feature>
<comment type="caution">
    <text evidence="5">The sequence shown here is derived from an EMBL/GenBank/DDBJ whole genome shotgun (WGS) entry which is preliminary data.</text>
</comment>
<comment type="similarity">
    <text evidence="1">Belongs to the SMP-30/CGR1 family.</text>
</comment>
<keyword evidence="6" id="KW-1185">Reference proteome</keyword>
<feature type="active site" description="Proton donor/acceptor" evidence="2">
    <location>
        <position position="199"/>
    </location>
</feature>
<keyword evidence="3" id="KW-0479">Metal-binding</keyword>
<organism evidence="5 6">
    <name type="scientific">Cryobacterium lactosi</name>
    <dbReference type="NCBI Taxonomy" id="1259202"/>
    <lineage>
        <taxon>Bacteria</taxon>
        <taxon>Bacillati</taxon>
        <taxon>Actinomycetota</taxon>
        <taxon>Actinomycetes</taxon>
        <taxon>Micrococcales</taxon>
        <taxon>Microbacteriaceae</taxon>
        <taxon>Cryobacterium</taxon>
    </lineage>
</organism>
<evidence type="ECO:0000259" key="4">
    <source>
        <dbReference type="Pfam" id="PF08450"/>
    </source>
</evidence>
<dbReference type="InterPro" id="IPR005511">
    <property type="entry name" value="SMP-30"/>
</dbReference>
<dbReference type="PANTHER" id="PTHR10907">
    <property type="entry name" value="REGUCALCIN"/>
    <property type="match status" value="1"/>
</dbReference>
<evidence type="ECO:0000256" key="2">
    <source>
        <dbReference type="PIRSR" id="PIRSR605511-1"/>
    </source>
</evidence>
<dbReference type="Pfam" id="PF08450">
    <property type="entry name" value="SGL"/>
    <property type="match status" value="1"/>
</dbReference>
<dbReference type="PANTHER" id="PTHR10907:SF47">
    <property type="entry name" value="REGUCALCIN"/>
    <property type="match status" value="1"/>
</dbReference>
<feature type="binding site" evidence="3">
    <location>
        <position position="105"/>
    </location>
    <ligand>
        <name>substrate</name>
    </ligand>
</feature>
<gene>
    <name evidence="5" type="ORF">E3T61_19805</name>
</gene>
<dbReference type="EMBL" id="SOHM01000042">
    <property type="protein sequence ID" value="TFD84019.1"/>
    <property type="molecule type" value="Genomic_DNA"/>
</dbReference>
<dbReference type="Gene3D" id="2.120.10.30">
    <property type="entry name" value="TolB, C-terminal domain"/>
    <property type="match status" value="1"/>
</dbReference>
<feature type="binding site" evidence="3">
    <location>
        <position position="18"/>
    </location>
    <ligand>
        <name>a divalent metal cation</name>
        <dbReference type="ChEBI" id="CHEBI:60240"/>
    </ligand>
</feature>
<evidence type="ECO:0000256" key="1">
    <source>
        <dbReference type="ARBA" id="ARBA00008853"/>
    </source>
</evidence>